<evidence type="ECO:0000313" key="2">
    <source>
        <dbReference type="Proteomes" id="UP001244563"/>
    </source>
</evidence>
<protein>
    <recommendedName>
        <fullName evidence="3">Immunity protein 8 of polymorphic toxin system</fullName>
    </recommendedName>
</protein>
<evidence type="ECO:0008006" key="3">
    <source>
        <dbReference type="Google" id="ProtNLM"/>
    </source>
</evidence>
<dbReference type="EMBL" id="JAUSSW010000017">
    <property type="protein sequence ID" value="MDQ0104497.1"/>
    <property type="molecule type" value="Genomic_DNA"/>
</dbReference>
<organism evidence="1 2">
    <name type="scientific">Paenarthrobacter nicotinovorans</name>
    <name type="common">Arthrobacter nicotinovorans</name>
    <dbReference type="NCBI Taxonomy" id="29320"/>
    <lineage>
        <taxon>Bacteria</taxon>
        <taxon>Bacillati</taxon>
        <taxon>Actinomycetota</taxon>
        <taxon>Actinomycetes</taxon>
        <taxon>Micrococcales</taxon>
        <taxon>Micrococcaceae</taxon>
        <taxon>Paenarthrobacter</taxon>
    </lineage>
</organism>
<comment type="caution">
    <text evidence="1">The sequence shown here is derived from an EMBL/GenBank/DDBJ whole genome shotgun (WGS) entry which is preliminary data.</text>
</comment>
<reference evidence="1 2" key="1">
    <citation type="submission" date="2023-07" db="EMBL/GenBank/DDBJ databases">
        <title>Sorghum-associated microbial communities from plants grown in Nebraska, USA.</title>
        <authorList>
            <person name="Schachtman D."/>
        </authorList>
    </citation>
    <scope>NUCLEOTIDE SEQUENCE [LARGE SCALE GENOMIC DNA]</scope>
    <source>
        <strain evidence="1 2">CC523</strain>
    </source>
</reference>
<dbReference type="Pfam" id="PF15586">
    <property type="entry name" value="Imm8"/>
    <property type="match status" value="1"/>
</dbReference>
<dbReference type="InterPro" id="IPR028964">
    <property type="entry name" value="Imm8"/>
</dbReference>
<name>A0ABT9TS55_PAENI</name>
<dbReference type="Proteomes" id="UP001244563">
    <property type="component" value="Unassembled WGS sequence"/>
</dbReference>
<sequence>MKPVIKYFYSSDVDVDSYESTDPANDGVFLRMIIGDDQGRGEESFDVIVCTVKWLESQVKIEGPIFSRAYLLMPEVDLPAAMTFLRRAISKIQGATWEAVANEIAKFSIWEFDNYVPYHEPKS</sequence>
<accession>A0ABT9TS55</accession>
<gene>
    <name evidence="1" type="ORF">J2T10_004172</name>
</gene>
<keyword evidence="2" id="KW-1185">Reference proteome</keyword>
<dbReference type="RefSeq" id="WP_306879748.1">
    <property type="nucleotide sequence ID" value="NZ_JAUSSW010000017.1"/>
</dbReference>
<proteinExistence type="predicted"/>
<evidence type="ECO:0000313" key="1">
    <source>
        <dbReference type="EMBL" id="MDQ0104497.1"/>
    </source>
</evidence>